<keyword evidence="1" id="KW-0677">Repeat</keyword>
<feature type="non-terminal residue" evidence="5">
    <location>
        <position position="101"/>
    </location>
</feature>
<dbReference type="Pfam" id="PF18052">
    <property type="entry name" value="Rx_N"/>
    <property type="match status" value="1"/>
</dbReference>
<dbReference type="GO" id="GO:0000166">
    <property type="term" value="F:nucleotide binding"/>
    <property type="evidence" value="ECO:0007669"/>
    <property type="project" value="UniProtKB-KW"/>
</dbReference>
<keyword evidence="3" id="KW-0611">Plant defense</keyword>
<evidence type="ECO:0000256" key="1">
    <source>
        <dbReference type="ARBA" id="ARBA00022737"/>
    </source>
</evidence>
<gene>
    <name evidence="5" type="ORF">Godav_025070</name>
</gene>
<dbReference type="Gene3D" id="1.20.5.4130">
    <property type="match status" value="1"/>
</dbReference>
<keyword evidence="2" id="KW-0547">Nucleotide-binding</keyword>
<reference evidence="5 6" key="1">
    <citation type="journal article" date="2019" name="Genome Biol. Evol.">
        <title>Insights into the evolution of the New World diploid cottons (Gossypium, subgenus Houzingenia) based on genome sequencing.</title>
        <authorList>
            <person name="Grover C.E."/>
            <person name="Arick M.A. 2nd"/>
            <person name="Thrash A."/>
            <person name="Conover J.L."/>
            <person name="Sanders W.S."/>
            <person name="Peterson D.G."/>
            <person name="Frelichowski J.E."/>
            <person name="Scheffler J.A."/>
            <person name="Scheffler B.E."/>
            <person name="Wendel J.F."/>
        </authorList>
    </citation>
    <scope>NUCLEOTIDE SEQUENCE [LARGE SCALE GENOMIC DNA]</scope>
    <source>
        <strain evidence="5">27</strain>
        <tissue evidence="5">Leaf</tissue>
    </source>
</reference>
<sequence length="101" mass="11453">MVEAIAFDIAAELIIKLSSRALSQVGLWWNLKHDIHDLRRTVCQINAVLLDAEEKSVTDNLVKVWLEDLKDVLYDADDLLDDFSTEALRKELSGGNKLTKE</sequence>
<dbReference type="EMBL" id="JABFAC010244979">
    <property type="protein sequence ID" value="MBA0636227.1"/>
    <property type="molecule type" value="Genomic_DNA"/>
</dbReference>
<dbReference type="InterPro" id="IPR041118">
    <property type="entry name" value="Rx_N"/>
</dbReference>
<feature type="domain" description="Disease resistance N-terminal" evidence="4">
    <location>
        <begin position="13"/>
        <end position="96"/>
    </location>
</feature>
<evidence type="ECO:0000259" key="4">
    <source>
        <dbReference type="Pfam" id="PF18052"/>
    </source>
</evidence>
<evidence type="ECO:0000256" key="3">
    <source>
        <dbReference type="ARBA" id="ARBA00022821"/>
    </source>
</evidence>
<accession>A0A7J8TDH7</accession>
<dbReference type="GO" id="GO:0006952">
    <property type="term" value="P:defense response"/>
    <property type="evidence" value="ECO:0007669"/>
    <property type="project" value="UniProtKB-KW"/>
</dbReference>
<comment type="caution">
    <text evidence="5">The sequence shown here is derived from an EMBL/GenBank/DDBJ whole genome shotgun (WGS) entry which is preliminary data.</text>
</comment>
<dbReference type="Proteomes" id="UP000593561">
    <property type="component" value="Unassembled WGS sequence"/>
</dbReference>
<dbReference type="AlphaFoldDB" id="A0A7J8TDH7"/>
<keyword evidence="6" id="KW-1185">Reference proteome</keyword>
<proteinExistence type="predicted"/>
<name>A0A7J8TDH7_GOSDV</name>
<evidence type="ECO:0000313" key="6">
    <source>
        <dbReference type="Proteomes" id="UP000593561"/>
    </source>
</evidence>
<protein>
    <recommendedName>
        <fullName evidence="4">Disease resistance N-terminal domain-containing protein</fullName>
    </recommendedName>
</protein>
<evidence type="ECO:0000256" key="2">
    <source>
        <dbReference type="ARBA" id="ARBA00022741"/>
    </source>
</evidence>
<organism evidence="5 6">
    <name type="scientific">Gossypium davidsonii</name>
    <name type="common">Davidson's cotton</name>
    <name type="synonym">Gossypium klotzschianum subsp. davidsonii</name>
    <dbReference type="NCBI Taxonomy" id="34287"/>
    <lineage>
        <taxon>Eukaryota</taxon>
        <taxon>Viridiplantae</taxon>
        <taxon>Streptophyta</taxon>
        <taxon>Embryophyta</taxon>
        <taxon>Tracheophyta</taxon>
        <taxon>Spermatophyta</taxon>
        <taxon>Magnoliopsida</taxon>
        <taxon>eudicotyledons</taxon>
        <taxon>Gunneridae</taxon>
        <taxon>Pentapetalae</taxon>
        <taxon>rosids</taxon>
        <taxon>malvids</taxon>
        <taxon>Malvales</taxon>
        <taxon>Malvaceae</taxon>
        <taxon>Malvoideae</taxon>
        <taxon>Gossypium</taxon>
    </lineage>
</organism>
<evidence type="ECO:0000313" key="5">
    <source>
        <dbReference type="EMBL" id="MBA0636227.1"/>
    </source>
</evidence>